<dbReference type="PROSITE" id="PS50026">
    <property type="entry name" value="EGF_3"/>
    <property type="match status" value="1"/>
</dbReference>
<gene>
    <name evidence="4" type="ORF">MNOR_LOCUS2623</name>
</gene>
<proteinExistence type="predicted"/>
<evidence type="ECO:0000256" key="1">
    <source>
        <dbReference type="PROSITE-ProRule" id="PRU00076"/>
    </source>
</evidence>
<keyword evidence="2" id="KW-0812">Transmembrane</keyword>
<dbReference type="PROSITE" id="PS00022">
    <property type="entry name" value="EGF_1"/>
    <property type="match status" value="1"/>
</dbReference>
<dbReference type="PANTHER" id="PTHR12332">
    <property type="entry name" value="KEREN-RELATED"/>
    <property type="match status" value="1"/>
</dbReference>
<dbReference type="AlphaFoldDB" id="A0AAV2PS21"/>
<keyword evidence="5" id="KW-1185">Reference proteome</keyword>
<dbReference type="SMART" id="SM00181">
    <property type="entry name" value="EGF"/>
    <property type="match status" value="1"/>
</dbReference>
<name>A0AAV2PS21_MEGNR</name>
<dbReference type="GO" id="GO:0048018">
    <property type="term" value="F:receptor ligand activity"/>
    <property type="evidence" value="ECO:0007669"/>
    <property type="project" value="InterPro"/>
</dbReference>
<organism evidence="4 5">
    <name type="scientific">Meganyctiphanes norvegica</name>
    <name type="common">Northern krill</name>
    <name type="synonym">Thysanopoda norvegica</name>
    <dbReference type="NCBI Taxonomy" id="48144"/>
    <lineage>
        <taxon>Eukaryota</taxon>
        <taxon>Metazoa</taxon>
        <taxon>Ecdysozoa</taxon>
        <taxon>Arthropoda</taxon>
        <taxon>Crustacea</taxon>
        <taxon>Multicrustacea</taxon>
        <taxon>Malacostraca</taxon>
        <taxon>Eumalacostraca</taxon>
        <taxon>Eucarida</taxon>
        <taxon>Euphausiacea</taxon>
        <taxon>Euphausiidae</taxon>
        <taxon>Meganyctiphanes</taxon>
    </lineage>
</organism>
<dbReference type="GO" id="GO:0007173">
    <property type="term" value="P:epidermal growth factor receptor signaling pathway"/>
    <property type="evidence" value="ECO:0007669"/>
    <property type="project" value="InterPro"/>
</dbReference>
<dbReference type="Gene3D" id="2.10.25.10">
    <property type="entry name" value="Laminin"/>
    <property type="match status" value="1"/>
</dbReference>
<evidence type="ECO:0000256" key="2">
    <source>
        <dbReference type="SAM" id="Phobius"/>
    </source>
</evidence>
<dbReference type="CDD" id="cd00054">
    <property type="entry name" value="EGF_CA"/>
    <property type="match status" value="1"/>
</dbReference>
<dbReference type="GO" id="GO:0005154">
    <property type="term" value="F:epidermal growth factor receptor binding"/>
    <property type="evidence" value="ECO:0007669"/>
    <property type="project" value="InterPro"/>
</dbReference>
<dbReference type="PANTHER" id="PTHR12332:SF1">
    <property type="entry name" value="KEREN-RELATED"/>
    <property type="match status" value="1"/>
</dbReference>
<keyword evidence="1" id="KW-1015">Disulfide bond</keyword>
<protein>
    <recommendedName>
        <fullName evidence="3">EGF-like domain-containing protein</fullName>
    </recommendedName>
</protein>
<comment type="caution">
    <text evidence="1">Lacks conserved residue(s) required for the propagation of feature annotation.</text>
</comment>
<evidence type="ECO:0000313" key="4">
    <source>
        <dbReference type="EMBL" id="CAL4062324.1"/>
    </source>
</evidence>
<dbReference type="EMBL" id="CAXKWB010000818">
    <property type="protein sequence ID" value="CAL4062324.1"/>
    <property type="molecule type" value="Genomic_DNA"/>
</dbReference>
<accession>A0AAV2PS21</accession>
<dbReference type="InterPro" id="IPR043403">
    <property type="entry name" value="Gurken/Spitz"/>
</dbReference>
<keyword evidence="1" id="KW-0245">EGF-like domain</keyword>
<keyword evidence="2" id="KW-1133">Transmembrane helix</keyword>
<reference evidence="4 5" key="1">
    <citation type="submission" date="2024-05" db="EMBL/GenBank/DDBJ databases">
        <authorList>
            <person name="Wallberg A."/>
        </authorList>
    </citation>
    <scope>NUCLEOTIDE SEQUENCE [LARGE SCALE GENOMIC DNA]</scope>
</reference>
<comment type="caution">
    <text evidence="4">The sequence shown here is derived from an EMBL/GenBank/DDBJ whole genome shotgun (WGS) entry which is preliminary data.</text>
</comment>
<keyword evidence="2" id="KW-0472">Membrane</keyword>
<dbReference type="PROSITE" id="PS01186">
    <property type="entry name" value="EGF_2"/>
    <property type="match status" value="1"/>
</dbReference>
<feature type="domain" description="EGF-like" evidence="3">
    <location>
        <begin position="275"/>
        <end position="319"/>
    </location>
</feature>
<feature type="disulfide bond" evidence="1">
    <location>
        <begin position="309"/>
        <end position="318"/>
    </location>
</feature>
<dbReference type="Proteomes" id="UP001497623">
    <property type="component" value="Unassembled WGS sequence"/>
</dbReference>
<evidence type="ECO:0000313" key="5">
    <source>
        <dbReference type="Proteomes" id="UP001497623"/>
    </source>
</evidence>
<sequence>MAPTAGAKRRDILVRYRIPMIYRKSPNLDKDLVTQTHKIKIKSPAQLVTDIWRAVRRLGDKCGHLEQPLKHVSTIQTCPTSKGSAKKVHGFWAKHIVNRSLAGTKDQPEILWADQQKNCKPQNYAAGDGPMGLPANDCRTQNSAAADGIMHEIIREICKQIFLSGFWRGRRWWRHFQRYSKHCYLRFLLPRRVLLPPIILRDPPNGPAPCLCCGYTKRSTNTPTPGQGRGVISLTFFCMSLSFLVIGPKLKCCSSRSTPKPRPPSPTTRPNVTFLTYACPPAYAAWYCLNGATCFTVKIGDSILYNCECADGFMGQRCEFKDLDGSYLPAREKVLLETASIAGGATVATVLVFVVLFALYVIKQRDKEKRLPCRDLDETSDRRPFSGYQSTRPETFHTISNPYARTAELSHVEVVGSTTVNSGAASVSS</sequence>
<feature type="non-terminal residue" evidence="4">
    <location>
        <position position="429"/>
    </location>
</feature>
<dbReference type="SUPFAM" id="SSF57196">
    <property type="entry name" value="EGF/Laminin"/>
    <property type="match status" value="1"/>
</dbReference>
<feature type="transmembrane region" description="Helical" evidence="2">
    <location>
        <begin position="341"/>
        <end position="362"/>
    </location>
</feature>
<dbReference type="InterPro" id="IPR000742">
    <property type="entry name" value="EGF"/>
</dbReference>
<evidence type="ECO:0000259" key="3">
    <source>
        <dbReference type="PROSITE" id="PS50026"/>
    </source>
</evidence>